<evidence type="ECO:0000256" key="1">
    <source>
        <dbReference type="SAM" id="Phobius"/>
    </source>
</evidence>
<proteinExistence type="predicted"/>
<accession>A0A371FVT4</accession>
<feature type="transmembrane region" description="Helical" evidence="1">
    <location>
        <begin position="12"/>
        <end position="36"/>
    </location>
</feature>
<reference evidence="2" key="1">
    <citation type="submission" date="2018-05" db="EMBL/GenBank/DDBJ databases">
        <title>Draft genome of Mucuna pruriens seed.</title>
        <authorList>
            <person name="Nnadi N.E."/>
            <person name="Vos R."/>
            <person name="Hasami M.H."/>
            <person name="Devisetty U.K."/>
            <person name="Aguiy J.C."/>
        </authorList>
    </citation>
    <scope>NUCLEOTIDE SEQUENCE [LARGE SCALE GENOMIC DNA]</scope>
    <source>
        <strain evidence="2">JCA_2017</strain>
    </source>
</reference>
<evidence type="ECO:0000313" key="2">
    <source>
        <dbReference type="EMBL" id="RDX82382.1"/>
    </source>
</evidence>
<sequence>MHNYFLDSPFFRLLLIPIIMANTSLDVFILSIYHWLNVTSLGHNPYNVHSWVIVLHTRILGNKQEYEINCDETFAPITKMTNIILVLSIITFRGDHPIRWIERMPSFMAI</sequence>
<comment type="caution">
    <text evidence="2">The sequence shown here is derived from an EMBL/GenBank/DDBJ whole genome shotgun (WGS) entry which is preliminary data.</text>
</comment>
<dbReference type="AlphaFoldDB" id="A0A371FVT4"/>
<feature type="non-terminal residue" evidence="2">
    <location>
        <position position="1"/>
    </location>
</feature>
<keyword evidence="1" id="KW-0472">Membrane</keyword>
<dbReference type="EMBL" id="QJKJ01007650">
    <property type="protein sequence ID" value="RDX82382.1"/>
    <property type="molecule type" value="Genomic_DNA"/>
</dbReference>
<gene>
    <name evidence="2" type="ORF">CR513_36840</name>
</gene>
<name>A0A371FVT4_MUCPR</name>
<keyword evidence="1" id="KW-1133">Transmembrane helix</keyword>
<protein>
    <submittedName>
        <fullName evidence="2">Uncharacterized protein</fullName>
    </submittedName>
</protein>
<keyword evidence="3" id="KW-1185">Reference proteome</keyword>
<evidence type="ECO:0000313" key="3">
    <source>
        <dbReference type="Proteomes" id="UP000257109"/>
    </source>
</evidence>
<organism evidence="2 3">
    <name type="scientific">Mucuna pruriens</name>
    <name type="common">Velvet bean</name>
    <name type="synonym">Dolichos pruriens</name>
    <dbReference type="NCBI Taxonomy" id="157652"/>
    <lineage>
        <taxon>Eukaryota</taxon>
        <taxon>Viridiplantae</taxon>
        <taxon>Streptophyta</taxon>
        <taxon>Embryophyta</taxon>
        <taxon>Tracheophyta</taxon>
        <taxon>Spermatophyta</taxon>
        <taxon>Magnoliopsida</taxon>
        <taxon>eudicotyledons</taxon>
        <taxon>Gunneridae</taxon>
        <taxon>Pentapetalae</taxon>
        <taxon>rosids</taxon>
        <taxon>fabids</taxon>
        <taxon>Fabales</taxon>
        <taxon>Fabaceae</taxon>
        <taxon>Papilionoideae</taxon>
        <taxon>50 kb inversion clade</taxon>
        <taxon>NPAAA clade</taxon>
        <taxon>indigoferoid/millettioid clade</taxon>
        <taxon>Phaseoleae</taxon>
        <taxon>Mucuna</taxon>
    </lineage>
</organism>
<keyword evidence="1" id="KW-0812">Transmembrane</keyword>
<dbReference type="Proteomes" id="UP000257109">
    <property type="component" value="Unassembled WGS sequence"/>
</dbReference>